<dbReference type="EMBL" id="REGN01007837">
    <property type="protein sequence ID" value="RNA05138.1"/>
    <property type="molecule type" value="Genomic_DNA"/>
</dbReference>
<proteinExistence type="predicted"/>
<dbReference type="Proteomes" id="UP000276133">
    <property type="component" value="Unassembled WGS sequence"/>
</dbReference>
<evidence type="ECO:0000313" key="3">
    <source>
        <dbReference type="Proteomes" id="UP000276133"/>
    </source>
</evidence>
<dbReference type="AlphaFoldDB" id="A0A3M7Q2H7"/>
<name>A0A3M7Q2H7_BRAPC</name>
<gene>
    <name evidence="2" type="ORF">BpHYR1_049977</name>
</gene>
<evidence type="ECO:0000256" key="1">
    <source>
        <dbReference type="SAM" id="MobiDB-lite"/>
    </source>
</evidence>
<organism evidence="2 3">
    <name type="scientific">Brachionus plicatilis</name>
    <name type="common">Marine rotifer</name>
    <name type="synonym">Brachionus muelleri</name>
    <dbReference type="NCBI Taxonomy" id="10195"/>
    <lineage>
        <taxon>Eukaryota</taxon>
        <taxon>Metazoa</taxon>
        <taxon>Spiralia</taxon>
        <taxon>Gnathifera</taxon>
        <taxon>Rotifera</taxon>
        <taxon>Eurotatoria</taxon>
        <taxon>Monogononta</taxon>
        <taxon>Pseudotrocha</taxon>
        <taxon>Ploima</taxon>
        <taxon>Brachionidae</taxon>
        <taxon>Brachionus</taxon>
    </lineage>
</organism>
<reference evidence="2 3" key="1">
    <citation type="journal article" date="2018" name="Sci. Rep.">
        <title>Genomic signatures of local adaptation to the degree of environmental predictability in rotifers.</title>
        <authorList>
            <person name="Franch-Gras L."/>
            <person name="Hahn C."/>
            <person name="Garcia-Roger E.M."/>
            <person name="Carmona M.J."/>
            <person name="Serra M."/>
            <person name="Gomez A."/>
        </authorList>
    </citation>
    <scope>NUCLEOTIDE SEQUENCE [LARGE SCALE GENOMIC DNA]</scope>
    <source>
        <strain evidence="2">HYR1</strain>
    </source>
</reference>
<comment type="caution">
    <text evidence="2">The sequence shown here is derived from an EMBL/GenBank/DDBJ whole genome shotgun (WGS) entry which is preliminary data.</text>
</comment>
<sequence>MTLGYNSAFLSSINYSSKARRSIVSKIVFDLYRKLTGVVMSYITDQIFAKNMEFNKEYNLIKKKIQFIGLRGKLKVTEKKPRIYLGQRTNKENKTNGGYSVKNYPKFK</sequence>
<feature type="region of interest" description="Disordered" evidence="1">
    <location>
        <begin position="88"/>
        <end position="108"/>
    </location>
</feature>
<keyword evidence="3" id="KW-1185">Reference proteome</keyword>
<protein>
    <submittedName>
        <fullName evidence="2">Uncharacterized protein</fullName>
    </submittedName>
</protein>
<evidence type="ECO:0000313" key="2">
    <source>
        <dbReference type="EMBL" id="RNA05138.1"/>
    </source>
</evidence>
<accession>A0A3M7Q2H7</accession>